<evidence type="ECO:0000256" key="4">
    <source>
        <dbReference type="ARBA" id="ARBA00023163"/>
    </source>
</evidence>
<dbReference type="Gene3D" id="3.30.390.60">
    <property type="entry name" value="Heat-inducible transcription repressor hrca homolog, domain 3"/>
    <property type="match status" value="1"/>
</dbReference>
<dbReference type="GO" id="GO:0003677">
    <property type="term" value="F:DNA binding"/>
    <property type="evidence" value="ECO:0007669"/>
    <property type="project" value="InterPro"/>
</dbReference>
<feature type="domain" description="HTH deoR-type" evidence="8">
    <location>
        <begin position="35"/>
        <end position="61"/>
    </location>
</feature>
<gene>
    <name evidence="6 9" type="primary">hrcA</name>
    <name evidence="9" type="ORF">V5R04_08490</name>
</gene>
<dbReference type="GO" id="GO:0003700">
    <property type="term" value="F:DNA-binding transcription factor activity"/>
    <property type="evidence" value="ECO:0007669"/>
    <property type="project" value="InterPro"/>
</dbReference>
<dbReference type="Pfam" id="PF01628">
    <property type="entry name" value="HrcA"/>
    <property type="match status" value="1"/>
</dbReference>
<dbReference type="SUPFAM" id="SSF46785">
    <property type="entry name" value="Winged helix' DNA-binding domain"/>
    <property type="match status" value="1"/>
</dbReference>
<evidence type="ECO:0000259" key="7">
    <source>
        <dbReference type="Pfam" id="PF01628"/>
    </source>
</evidence>
<dbReference type="AlphaFoldDB" id="A0AAU7DRI5"/>
<dbReference type="Gene3D" id="3.30.450.40">
    <property type="match status" value="1"/>
</dbReference>
<dbReference type="InterPro" id="IPR001034">
    <property type="entry name" value="DeoR_HTH"/>
</dbReference>
<dbReference type="InterPro" id="IPR036390">
    <property type="entry name" value="WH_DNA-bd_sf"/>
</dbReference>
<comment type="function">
    <text evidence="5 6">Negative regulator of class I heat shock genes (grpE-dnaK-dnaJ and groELS operons). Prevents heat-shock induction of these operons.</text>
</comment>
<keyword evidence="4 6" id="KW-0804">Transcription</keyword>
<dbReference type="InterPro" id="IPR021153">
    <property type="entry name" value="HrcA_C"/>
</dbReference>
<dbReference type="HAMAP" id="MF_00081">
    <property type="entry name" value="HrcA"/>
    <property type="match status" value="1"/>
</dbReference>
<keyword evidence="1 6" id="KW-0678">Repressor</keyword>
<dbReference type="Pfam" id="PF08220">
    <property type="entry name" value="HTH_DeoR"/>
    <property type="match status" value="1"/>
</dbReference>
<comment type="similarity">
    <text evidence="6">Belongs to the HrcA family.</text>
</comment>
<dbReference type="InterPro" id="IPR029016">
    <property type="entry name" value="GAF-like_dom_sf"/>
</dbReference>
<evidence type="ECO:0000259" key="8">
    <source>
        <dbReference type="Pfam" id="PF08220"/>
    </source>
</evidence>
<evidence type="ECO:0000256" key="1">
    <source>
        <dbReference type="ARBA" id="ARBA00022491"/>
    </source>
</evidence>
<dbReference type="Gene3D" id="1.10.10.10">
    <property type="entry name" value="Winged helix-like DNA-binding domain superfamily/Winged helix DNA-binding domain"/>
    <property type="match status" value="1"/>
</dbReference>
<evidence type="ECO:0000256" key="2">
    <source>
        <dbReference type="ARBA" id="ARBA00023015"/>
    </source>
</evidence>
<evidence type="ECO:0000256" key="6">
    <source>
        <dbReference type="HAMAP-Rule" id="MF_00081"/>
    </source>
</evidence>
<keyword evidence="2 6" id="KW-0805">Transcription regulation</keyword>
<sequence>MQADQRRLDVLRAIVEDFVRTREPVGSKLIAERHQLGVSPATIRNDMAALEEEGLIAQPHTSAGRVPTDLGYRVFVDKLSNVKPLTTAERNAIKAFLGSAVDVNDVVHRAGRLLAQLTGQVAVVQYPALGGSIVQHIELVQLNPSKLLLVVITDTGRVVQRNVELSEPVDRDGVARVHAALNQIAARRQPRQITQELQLLELSPVDAEQGLLTDLAQMVRQVLAEEGEDRIVLAGTANLARLGVGFADLRPVLEALEEQVVLLNLISQMTEDNPGVSVRIGRETNAANLMETSVVTTGYGSGVETLGAVGSLGPTGMDYAGTIAAVHAVARYLSQTLTT</sequence>
<dbReference type="FunFam" id="1.10.10.10:FF:000049">
    <property type="entry name" value="Heat-inducible transcription repressor HrcA"/>
    <property type="match status" value="1"/>
</dbReference>
<keyword evidence="3 6" id="KW-0346">Stress response</keyword>
<dbReference type="PIRSF" id="PIRSF005485">
    <property type="entry name" value="HrcA"/>
    <property type="match status" value="1"/>
</dbReference>
<feature type="domain" description="Heat-inducible transcription repressor HrcA C-terminal" evidence="7">
    <location>
        <begin position="105"/>
        <end position="323"/>
    </location>
</feature>
<accession>A0AAU7DRI5</accession>
<dbReference type="GO" id="GO:0045892">
    <property type="term" value="P:negative regulation of DNA-templated transcription"/>
    <property type="evidence" value="ECO:0007669"/>
    <property type="project" value="UniProtKB-UniRule"/>
</dbReference>
<evidence type="ECO:0000313" key="9">
    <source>
        <dbReference type="EMBL" id="XBH20290.1"/>
    </source>
</evidence>
<dbReference type="InterPro" id="IPR002571">
    <property type="entry name" value="HrcA"/>
</dbReference>
<proteinExistence type="inferred from homology"/>
<dbReference type="PANTHER" id="PTHR34824">
    <property type="entry name" value="HEAT-INDUCIBLE TRANSCRIPTION REPRESSOR HRCA"/>
    <property type="match status" value="1"/>
</dbReference>
<dbReference type="SUPFAM" id="SSF55781">
    <property type="entry name" value="GAF domain-like"/>
    <property type="match status" value="1"/>
</dbReference>
<reference evidence="9" key="1">
    <citation type="submission" date="2024-02" db="EMBL/GenBank/DDBJ databases">
        <title>Tomenella chthoni gen. nov. sp. nov., a member of the family Jonesiaceae isolated from bat guano.</title>
        <authorList>
            <person name="Miller S.L."/>
            <person name="King J."/>
            <person name="Sankaranarayanan K."/>
            <person name="Lawson P.A."/>
        </authorList>
    </citation>
    <scope>NUCLEOTIDE SEQUENCE</scope>
    <source>
        <strain evidence="9">BS-20</strain>
    </source>
</reference>
<organism evidence="9">
    <name type="scientific">Jonesiaceae bacterium BS-20</name>
    <dbReference type="NCBI Taxonomy" id="3120821"/>
    <lineage>
        <taxon>Bacteria</taxon>
        <taxon>Bacillati</taxon>
        <taxon>Actinomycetota</taxon>
        <taxon>Actinomycetes</taxon>
        <taxon>Micrococcales</taxon>
        <taxon>Jonesiaceae</taxon>
    </lineage>
</organism>
<dbReference type="InterPro" id="IPR036388">
    <property type="entry name" value="WH-like_DNA-bd_sf"/>
</dbReference>
<evidence type="ECO:0000256" key="5">
    <source>
        <dbReference type="ARBA" id="ARBA00055319"/>
    </source>
</evidence>
<dbReference type="NCBIfam" id="TIGR00331">
    <property type="entry name" value="hrcA"/>
    <property type="match status" value="1"/>
</dbReference>
<evidence type="ECO:0000256" key="3">
    <source>
        <dbReference type="ARBA" id="ARBA00023016"/>
    </source>
</evidence>
<protein>
    <recommendedName>
        <fullName evidence="6">Heat-inducible transcription repressor HrcA</fullName>
    </recommendedName>
</protein>
<dbReference type="EMBL" id="CP146203">
    <property type="protein sequence ID" value="XBH20290.1"/>
    <property type="molecule type" value="Genomic_DNA"/>
</dbReference>
<dbReference type="PANTHER" id="PTHR34824:SF1">
    <property type="entry name" value="HEAT-INDUCIBLE TRANSCRIPTION REPRESSOR HRCA"/>
    <property type="match status" value="1"/>
</dbReference>
<name>A0AAU7DRI5_9MICO</name>
<dbReference type="InterPro" id="IPR023120">
    <property type="entry name" value="WHTH_transcript_rep_HrcA_IDD"/>
</dbReference>